<accession>A0A1X1IXF5</accession>
<reference evidence="2 3" key="1">
    <citation type="journal article" date="2016" name="Eur. J. Clin. Microbiol. Infect. Dis.">
        <title>Whole genome sequencing as a tool for phylogenetic analysis of clinical strains of Mitis group streptococci.</title>
        <authorList>
            <person name="Rasmussen L.H."/>
            <person name="Dargis R."/>
            <person name="Hojholt K."/>
            <person name="Christensen J.J."/>
            <person name="Skovgaard O."/>
            <person name="Justesen U.S."/>
            <person name="Rosenvinge F.S."/>
            <person name="Moser C."/>
            <person name="Lukjancenko O."/>
            <person name="Rasmussen S."/>
            <person name="Nielsen X.C."/>
        </authorList>
    </citation>
    <scope>NUCLEOTIDE SEQUENCE [LARGE SCALE GENOMIC DNA]</scope>
    <source>
        <strain evidence="2 3">Y_5914_11</strain>
    </source>
</reference>
<feature type="transmembrane region" description="Helical" evidence="1">
    <location>
        <begin position="37"/>
        <end position="55"/>
    </location>
</feature>
<dbReference type="Proteomes" id="UP000194008">
    <property type="component" value="Unassembled WGS sequence"/>
</dbReference>
<evidence type="ECO:0000256" key="1">
    <source>
        <dbReference type="SAM" id="Phobius"/>
    </source>
</evidence>
<feature type="transmembrane region" description="Helical" evidence="1">
    <location>
        <begin position="12"/>
        <end position="31"/>
    </location>
</feature>
<comment type="caution">
    <text evidence="2">The sequence shown here is derived from an EMBL/GenBank/DDBJ whole genome shotgun (WGS) entry which is preliminary data.</text>
</comment>
<dbReference type="RefSeq" id="WP_084972035.1">
    <property type="nucleotide sequence ID" value="NZ_NCUW01000029.1"/>
</dbReference>
<protein>
    <submittedName>
        <fullName evidence="2">Uncharacterized protein</fullName>
    </submittedName>
</protein>
<keyword evidence="1" id="KW-1133">Transmembrane helix</keyword>
<dbReference type="EMBL" id="NCUW01000029">
    <property type="protein sequence ID" value="ORO77774.1"/>
    <property type="molecule type" value="Genomic_DNA"/>
</dbReference>
<sequence length="139" mass="16379">MRQSNKKSCKYICRLCIIIIVCILWLGYPSAPFKDFILENILAPLFITIFTLSWTKFRTGKNFRGKFDYFICAFGMFILLMCVIGQTYQGFNSEEAIWNLDKIILNNINKILTLFFIPLVVGYFTDRFVFELEKLEHSK</sequence>
<evidence type="ECO:0000313" key="3">
    <source>
        <dbReference type="Proteomes" id="UP000194008"/>
    </source>
</evidence>
<keyword evidence="1" id="KW-0472">Membrane</keyword>
<dbReference type="AlphaFoldDB" id="A0A1X1IXF5"/>
<feature type="transmembrane region" description="Helical" evidence="1">
    <location>
        <begin position="111"/>
        <end position="130"/>
    </location>
</feature>
<evidence type="ECO:0000313" key="2">
    <source>
        <dbReference type="EMBL" id="ORO77774.1"/>
    </source>
</evidence>
<organism evidence="2 3">
    <name type="scientific">Streptococcus oralis subsp. dentisani</name>
    <dbReference type="NCBI Taxonomy" id="1458253"/>
    <lineage>
        <taxon>Bacteria</taxon>
        <taxon>Bacillati</taxon>
        <taxon>Bacillota</taxon>
        <taxon>Bacilli</taxon>
        <taxon>Lactobacillales</taxon>
        <taxon>Streptococcaceae</taxon>
        <taxon>Streptococcus</taxon>
    </lineage>
</organism>
<gene>
    <name evidence="2" type="ORF">B7709_05605</name>
</gene>
<keyword evidence="1" id="KW-0812">Transmembrane</keyword>
<name>A0A1X1IXF5_STROR</name>
<proteinExistence type="predicted"/>
<feature type="transmembrane region" description="Helical" evidence="1">
    <location>
        <begin position="67"/>
        <end position="91"/>
    </location>
</feature>